<organism evidence="1">
    <name type="scientific">marine metagenome</name>
    <dbReference type="NCBI Taxonomy" id="408172"/>
    <lineage>
        <taxon>unclassified sequences</taxon>
        <taxon>metagenomes</taxon>
        <taxon>ecological metagenomes</taxon>
    </lineage>
</organism>
<dbReference type="AlphaFoldDB" id="A0A381PC74"/>
<sequence length="33" mass="3702">VAASISYCVNVVPNPHYRDPVSFYVKALSFAMR</sequence>
<dbReference type="EMBL" id="UINC01000927">
    <property type="protein sequence ID" value="SUZ63888.1"/>
    <property type="molecule type" value="Genomic_DNA"/>
</dbReference>
<gene>
    <name evidence="1" type="ORF">METZ01_LOCUS16742</name>
</gene>
<protein>
    <submittedName>
        <fullName evidence="1">Uncharacterized protein</fullName>
    </submittedName>
</protein>
<proteinExistence type="predicted"/>
<reference evidence="1" key="1">
    <citation type="submission" date="2018-05" db="EMBL/GenBank/DDBJ databases">
        <authorList>
            <person name="Lanie J.A."/>
            <person name="Ng W.-L."/>
            <person name="Kazmierczak K.M."/>
            <person name="Andrzejewski T.M."/>
            <person name="Davidsen T.M."/>
            <person name="Wayne K.J."/>
            <person name="Tettelin H."/>
            <person name="Glass J.I."/>
            <person name="Rusch D."/>
            <person name="Podicherti R."/>
            <person name="Tsui H.-C.T."/>
            <person name="Winkler M.E."/>
        </authorList>
    </citation>
    <scope>NUCLEOTIDE SEQUENCE</scope>
</reference>
<accession>A0A381PC74</accession>
<name>A0A381PC74_9ZZZZ</name>
<evidence type="ECO:0000313" key="1">
    <source>
        <dbReference type="EMBL" id="SUZ63888.1"/>
    </source>
</evidence>
<feature type="non-terminal residue" evidence="1">
    <location>
        <position position="1"/>
    </location>
</feature>